<dbReference type="PANTHER" id="PTHR30615">
    <property type="entry name" value="UNCHARACTERIZED PROTEIN YJBQ-RELATED"/>
    <property type="match status" value="1"/>
</dbReference>
<dbReference type="AlphaFoldDB" id="A0AAU8LY75"/>
<dbReference type="PIRSF" id="PIRSF004681">
    <property type="entry name" value="UCP004681"/>
    <property type="match status" value="1"/>
</dbReference>
<dbReference type="NCBIfam" id="TIGR00149">
    <property type="entry name" value="TIGR00149_YjbQ"/>
    <property type="match status" value="1"/>
</dbReference>
<organism evidence="2">
    <name type="scientific">Candidatus Electrothrix aestuarii</name>
    <dbReference type="NCBI Taxonomy" id="3062594"/>
    <lineage>
        <taxon>Bacteria</taxon>
        <taxon>Pseudomonadati</taxon>
        <taxon>Thermodesulfobacteriota</taxon>
        <taxon>Desulfobulbia</taxon>
        <taxon>Desulfobulbales</taxon>
        <taxon>Desulfobulbaceae</taxon>
        <taxon>Candidatus Electrothrix</taxon>
    </lineage>
</organism>
<dbReference type="SUPFAM" id="SSF111038">
    <property type="entry name" value="YjbQ-like"/>
    <property type="match status" value="1"/>
</dbReference>
<protein>
    <submittedName>
        <fullName evidence="2">Secondary thiamine-phosphate synthase enzyme YjbQ</fullName>
    </submittedName>
</protein>
<comment type="similarity">
    <text evidence="1">Belongs to the UPF0047 family.</text>
</comment>
<gene>
    <name evidence="2" type="ORF">Q3M24_03415</name>
</gene>
<dbReference type="Pfam" id="PF01894">
    <property type="entry name" value="YjbQ"/>
    <property type="match status" value="1"/>
</dbReference>
<proteinExistence type="inferred from homology"/>
<dbReference type="EMBL" id="CP159373">
    <property type="protein sequence ID" value="XCN73818.1"/>
    <property type="molecule type" value="Genomic_DNA"/>
</dbReference>
<dbReference type="KEGG" id="eaj:Q3M24_03415"/>
<sequence length="133" mass="14956">MHCGKFSVSTTAHMQFVDITGEAQERVKESSVRDGILYLFNPHTTAGLTINEGCDPDVQHDLLGVFRTIIPSSYPYRHAEGNSPSHMMTTLTGSSLTLIITEDKIQLGTWQRIFFCEYDGPRSRKIHWKIIAG</sequence>
<evidence type="ECO:0000313" key="2">
    <source>
        <dbReference type="EMBL" id="XCN73818.1"/>
    </source>
</evidence>
<evidence type="ECO:0000256" key="1">
    <source>
        <dbReference type="ARBA" id="ARBA00005534"/>
    </source>
</evidence>
<dbReference type="InterPro" id="IPR001602">
    <property type="entry name" value="UPF0047_YjbQ-like"/>
</dbReference>
<dbReference type="PANTHER" id="PTHR30615:SF8">
    <property type="entry name" value="UPF0047 PROTEIN C4A8.02C"/>
    <property type="match status" value="1"/>
</dbReference>
<reference evidence="2" key="2">
    <citation type="submission" date="2024-06" db="EMBL/GenBank/DDBJ databases">
        <authorList>
            <person name="Plum-Jensen L.E."/>
            <person name="Schramm A."/>
            <person name="Marshall I.P.G."/>
        </authorList>
    </citation>
    <scope>NUCLEOTIDE SEQUENCE</scope>
    <source>
        <strain evidence="2">Rat1</strain>
    </source>
</reference>
<accession>A0AAU8LY75</accession>
<name>A0AAU8LY75_9BACT</name>
<dbReference type="Gene3D" id="2.60.120.460">
    <property type="entry name" value="YjbQ-like"/>
    <property type="match status" value="1"/>
</dbReference>
<dbReference type="InterPro" id="IPR035917">
    <property type="entry name" value="YjbQ-like_sf"/>
</dbReference>
<reference evidence="2" key="1">
    <citation type="journal article" date="2024" name="Syst. Appl. Microbiol.">
        <title>First single-strain enrichments of Electrothrix cable bacteria, description of E. aestuarii sp. nov. and E. rattekaaiensis sp. nov., and proposal of a cable bacteria taxonomy following the rules of the SeqCode.</title>
        <authorList>
            <person name="Plum-Jensen L.E."/>
            <person name="Schramm A."/>
            <person name="Marshall I.P.G."/>
        </authorList>
    </citation>
    <scope>NUCLEOTIDE SEQUENCE</scope>
    <source>
        <strain evidence="2">Rat1</strain>
    </source>
</reference>